<keyword evidence="5" id="KW-0680">Restriction system</keyword>
<dbReference type="InterPro" id="IPR001091">
    <property type="entry name" value="RM_Methyltransferase"/>
</dbReference>
<protein>
    <recommendedName>
        <fullName evidence="8">Methyltransferase</fullName>
        <ecNumber evidence="8">2.1.1.-</ecNumber>
    </recommendedName>
</protein>
<evidence type="ECO:0000259" key="10">
    <source>
        <dbReference type="Pfam" id="PF01555"/>
    </source>
</evidence>
<organism evidence="11 12">
    <name type="scientific">Streptomyces thermogriseus</name>
    <dbReference type="NCBI Taxonomy" id="75292"/>
    <lineage>
        <taxon>Bacteria</taxon>
        <taxon>Bacillati</taxon>
        <taxon>Actinomycetota</taxon>
        <taxon>Actinomycetes</taxon>
        <taxon>Kitasatosporales</taxon>
        <taxon>Streptomycetaceae</taxon>
        <taxon>Streptomyces</taxon>
    </lineage>
</organism>
<dbReference type="Proteomes" id="UP001501072">
    <property type="component" value="Unassembled WGS sequence"/>
</dbReference>
<evidence type="ECO:0000256" key="9">
    <source>
        <dbReference type="SAM" id="MobiDB-lite"/>
    </source>
</evidence>
<evidence type="ECO:0000256" key="4">
    <source>
        <dbReference type="ARBA" id="ARBA00022691"/>
    </source>
</evidence>
<evidence type="ECO:0000256" key="5">
    <source>
        <dbReference type="ARBA" id="ARBA00022747"/>
    </source>
</evidence>
<dbReference type="PROSITE" id="PS00093">
    <property type="entry name" value="N4_MTASE"/>
    <property type="match status" value="1"/>
</dbReference>
<accession>A0ABP4DPK1</accession>
<evidence type="ECO:0000256" key="3">
    <source>
        <dbReference type="ARBA" id="ARBA00022679"/>
    </source>
</evidence>
<keyword evidence="6" id="KW-0238">DNA-binding</keyword>
<name>A0ABP4DPK1_9ACTN</name>
<dbReference type="PRINTS" id="PR00508">
    <property type="entry name" value="S21N4MTFRASE"/>
</dbReference>
<sequence length="317" mass="34952">MTSAPRNITLIGDVRKRLAQLPPSSVDTVITSPPYFGVRNYGHDQQLGAEPSVDDWVAELREVCREIARVLRPTGSLWLNLGDGYSRHTSEGANAKSLMLGPARVALALVADGWILRNQVIWAKSNPMPSSVGDRLTTTHEVVYFFTRSRSYFFDLDAIRQPHVTTRRQSTRDPSRAYPPPGAGAVSRDGWKLNDNQGLSRMKASGLAGHPLGKNPGDVWTLPTAGFRGGHFAAFPLALVERPLLATCPERVCSSCARTSMVLFTSMRRLANLAYVGDQSLGHANADSTLQTGFQSCEVFPTQSWMYQFSCRLQRSR</sequence>
<comment type="caution">
    <text evidence="11">The sequence shown here is derived from an EMBL/GenBank/DDBJ whole genome shotgun (WGS) entry which is preliminary data.</text>
</comment>
<dbReference type="InterPro" id="IPR029063">
    <property type="entry name" value="SAM-dependent_MTases_sf"/>
</dbReference>
<keyword evidence="3" id="KW-0808">Transferase</keyword>
<dbReference type="EMBL" id="BAAAHU010000052">
    <property type="protein sequence ID" value="GAA1014263.1"/>
    <property type="molecule type" value="Genomic_DNA"/>
</dbReference>
<keyword evidence="4" id="KW-0949">S-adenosyl-L-methionine</keyword>
<keyword evidence="2" id="KW-0489">Methyltransferase</keyword>
<reference evidence="12" key="1">
    <citation type="journal article" date="2019" name="Int. J. Syst. Evol. Microbiol.">
        <title>The Global Catalogue of Microorganisms (GCM) 10K type strain sequencing project: providing services to taxonomists for standard genome sequencing and annotation.</title>
        <authorList>
            <consortium name="The Broad Institute Genomics Platform"/>
            <consortium name="The Broad Institute Genome Sequencing Center for Infectious Disease"/>
            <person name="Wu L."/>
            <person name="Ma J."/>
        </authorList>
    </citation>
    <scope>NUCLEOTIDE SEQUENCE [LARGE SCALE GENOMIC DNA]</scope>
    <source>
        <strain evidence="12">JCM 11269</strain>
    </source>
</reference>
<comment type="similarity">
    <text evidence="1">Belongs to the N(4)/N(6)-methyltransferase family. N(4) subfamily.</text>
</comment>
<keyword evidence="12" id="KW-1185">Reference proteome</keyword>
<dbReference type="EC" id="2.1.1.-" evidence="8"/>
<dbReference type="InterPro" id="IPR002941">
    <property type="entry name" value="DNA_methylase_N4/N6"/>
</dbReference>
<dbReference type="Pfam" id="PF01555">
    <property type="entry name" value="N6_N4_Mtase"/>
    <property type="match status" value="1"/>
</dbReference>
<comment type="catalytic activity">
    <reaction evidence="7">
        <text>a 2'-deoxycytidine in DNA + S-adenosyl-L-methionine = an N(4)-methyl-2'-deoxycytidine in DNA + S-adenosyl-L-homocysteine + H(+)</text>
        <dbReference type="Rhea" id="RHEA:16857"/>
        <dbReference type="Rhea" id="RHEA-COMP:11369"/>
        <dbReference type="Rhea" id="RHEA-COMP:13674"/>
        <dbReference type="ChEBI" id="CHEBI:15378"/>
        <dbReference type="ChEBI" id="CHEBI:57856"/>
        <dbReference type="ChEBI" id="CHEBI:59789"/>
        <dbReference type="ChEBI" id="CHEBI:85452"/>
        <dbReference type="ChEBI" id="CHEBI:137933"/>
        <dbReference type="EC" id="2.1.1.113"/>
    </reaction>
</comment>
<dbReference type="Gene3D" id="3.40.50.150">
    <property type="entry name" value="Vaccinia Virus protein VP39"/>
    <property type="match status" value="1"/>
</dbReference>
<evidence type="ECO:0000256" key="1">
    <source>
        <dbReference type="ARBA" id="ARBA00010203"/>
    </source>
</evidence>
<evidence type="ECO:0000313" key="11">
    <source>
        <dbReference type="EMBL" id="GAA1014263.1"/>
    </source>
</evidence>
<evidence type="ECO:0000256" key="2">
    <source>
        <dbReference type="ARBA" id="ARBA00022603"/>
    </source>
</evidence>
<dbReference type="SUPFAM" id="SSF53335">
    <property type="entry name" value="S-adenosyl-L-methionine-dependent methyltransferases"/>
    <property type="match status" value="1"/>
</dbReference>
<feature type="domain" description="DNA methylase N-4/N-6" evidence="10">
    <location>
        <begin position="26"/>
        <end position="250"/>
    </location>
</feature>
<feature type="region of interest" description="Disordered" evidence="9">
    <location>
        <begin position="165"/>
        <end position="190"/>
    </location>
</feature>
<evidence type="ECO:0000256" key="6">
    <source>
        <dbReference type="ARBA" id="ARBA00023125"/>
    </source>
</evidence>
<gene>
    <name evidence="11" type="ORF">GCM10009564_43420</name>
</gene>
<evidence type="ECO:0000313" key="12">
    <source>
        <dbReference type="Proteomes" id="UP001501072"/>
    </source>
</evidence>
<proteinExistence type="inferred from homology"/>
<dbReference type="InterPro" id="IPR017985">
    <property type="entry name" value="MeTrfase_CN4_CS"/>
</dbReference>
<evidence type="ECO:0000256" key="8">
    <source>
        <dbReference type="RuleBase" id="RU362026"/>
    </source>
</evidence>
<evidence type="ECO:0000256" key="7">
    <source>
        <dbReference type="ARBA" id="ARBA00049120"/>
    </source>
</evidence>
<dbReference type="RefSeq" id="WP_346073842.1">
    <property type="nucleotide sequence ID" value="NZ_BAAAHU010000052.1"/>
</dbReference>